<comment type="caution">
    <text evidence="1">The sequence shown here is derived from an EMBL/GenBank/DDBJ whole genome shotgun (WGS) entry which is preliminary data.</text>
</comment>
<evidence type="ECO:0000313" key="2">
    <source>
        <dbReference type="Proteomes" id="UP001458415"/>
    </source>
</evidence>
<dbReference type="Proteomes" id="UP001458415">
    <property type="component" value="Unassembled WGS sequence"/>
</dbReference>
<sequence length="62" mass="6683">PRPPSSPPRPPSSVFLIARAVEDGLDRQAALAATARRYCELMRLGDPVHTWPVGLPEPVPLG</sequence>
<keyword evidence="2" id="KW-1185">Reference proteome</keyword>
<protein>
    <submittedName>
        <fullName evidence="1">Uncharacterized protein</fullName>
    </submittedName>
</protein>
<dbReference type="EMBL" id="JBEPCU010002045">
    <property type="protein sequence ID" value="MER6984842.1"/>
    <property type="molecule type" value="Genomic_DNA"/>
</dbReference>
<proteinExistence type="predicted"/>
<gene>
    <name evidence="1" type="ORF">ABT317_49890</name>
</gene>
<reference evidence="1 2" key="1">
    <citation type="submission" date="2024-06" db="EMBL/GenBank/DDBJ databases">
        <title>The Natural Products Discovery Center: Release of the First 8490 Sequenced Strains for Exploring Actinobacteria Biosynthetic Diversity.</title>
        <authorList>
            <person name="Kalkreuter E."/>
            <person name="Kautsar S.A."/>
            <person name="Yang D."/>
            <person name="Bader C.D."/>
            <person name="Teijaro C.N."/>
            <person name="Fluegel L."/>
            <person name="Davis C.M."/>
            <person name="Simpson J.R."/>
            <person name="Lauterbach L."/>
            <person name="Steele A.D."/>
            <person name="Gui C."/>
            <person name="Meng S."/>
            <person name="Li G."/>
            <person name="Viehrig K."/>
            <person name="Ye F."/>
            <person name="Su P."/>
            <person name="Kiefer A.F."/>
            <person name="Nichols A."/>
            <person name="Cepeda A.J."/>
            <person name="Yan W."/>
            <person name="Fan B."/>
            <person name="Jiang Y."/>
            <person name="Adhikari A."/>
            <person name="Zheng C.-J."/>
            <person name="Schuster L."/>
            <person name="Cowan T.M."/>
            <person name="Smanski M.J."/>
            <person name="Chevrette M.G."/>
            <person name="De Carvalho L.P.S."/>
            <person name="Shen B."/>
        </authorList>
    </citation>
    <scope>NUCLEOTIDE SEQUENCE [LARGE SCALE GENOMIC DNA]</scope>
    <source>
        <strain evidence="1 2">NPDC000634</strain>
    </source>
</reference>
<name>A0ABV1WKW6_9ACTN</name>
<organism evidence="1 2">
    <name type="scientific">Streptomyces carpinensis</name>
    <dbReference type="NCBI Taxonomy" id="66369"/>
    <lineage>
        <taxon>Bacteria</taxon>
        <taxon>Bacillati</taxon>
        <taxon>Actinomycetota</taxon>
        <taxon>Actinomycetes</taxon>
        <taxon>Kitasatosporales</taxon>
        <taxon>Streptomycetaceae</taxon>
        <taxon>Streptomyces</taxon>
    </lineage>
</organism>
<feature type="non-terminal residue" evidence="1">
    <location>
        <position position="1"/>
    </location>
</feature>
<accession>A0ABV1WKW6</accession>
<evidence type="ECO:0000313" key="1">
    <source>
        <dbReference type="EMBL" id="MER6984842.1"/>
    </source>
</evidence>